<dbReference type="SUPFAM" id="SSF54862">
    <property type="entry name" value="4Fe-4S ferredoxins"/>
    <property type="match status" value="1"/>
</dbReference>
<protein>
    <submittedName>
        <fullName evidence="2">4Fe-4S dicluster domain-containing protein</fullName>
    </submittedName>
</protein>
<organism evidence="2 3">
    <name type="scientific">Methanoliparum thermophilum</name>
    <dbReference type="NCBI Taxonomy" id="2491083"/>
    <lineage>
        <taxon>Archaea</taxon>
        <taxon>Methanobacteriati</taxon>
        <taxon>Methanobacteriota</taxon>
        <taxon>Candidatus Methanoliparia</taxon>
        <taxon>Candidatus Methanoliparales</taxon>
        <taxon>Candidatus Methanoliparaceae</taxon>
        <taxon>Candidatus Methanoliparum</taxon>
    </lineage>
</organism>
<dbReference type="Gene3D" id="3.30.70.20">
    <property type="match status" value="1"/>
</dbReference>
<accession>A0A520KSB9</accession>
<proteinExistence type="predicted"/>
<dbReference type="PROSITE" id="PS51379">
    <property type="entry name" value="4FE4S_FER_2"/>
    <property type="match status" value="2"/>
</dbReference>
<gene>
    <name evidence="2" type="ORF">EF806_01845</name>
</gene>
<feature type="domain" description="4Fe-4S ferredoxin-type" evidence="1">
    <location>
        <begin position="31"/>
        <end position="57"/>
    </location>
</feature>
<dbReference type="Pfam" id="PF14697">
    <property type="entry name" value="Fer4_21"/>
    <property type="match status" value="1"/>
</dbReference>
<dbReference type="Proteomes" id="UP000317158">
    <property type="component" value="Unassembled WGS sequence"/>
</dbReference>
<comment type="caution">
    <text evidence="2">The sequence shown here is derived from an EMBL/GenBank/DDBJ whole genome shotgun (WGS) entry which is preliminary data.</text>
</comment>
<evidence type="ECO:0000313" key="2">
    <source>
        <dbReference type="EMBL" id="RZN64817.1"/>
    </source>
</evidence>
<dbReference type="InterPro" id="IPR017900">
    <property type="entry name" value="4Fe4S_Fe_S_CS"/>
</dbReference>
<dbReference type="EMBL" id="RXIF01000004">
    <property type="protein sequence ID" value="RZN64817.1"/>
    <property type="molecule type" value="Genomic_DNA"/>
</dbReference>
<dbReference type="AlphaFoldDB" id="A0A520KSB9"/>
<name>A0A520KSB9_METT2</name>
<sequence length="57" mass="6268">MIYVDRYKCGYCGTCVAVCPEAAIDLLETFIDINDNMCKACDICVKICPIGALVDEE</sequence>
<reference evidence="2 3" key="1">
    <citation type="journal article" date="2019" name="Nat. Microbiol.">
        <title>Wide diversity of methane and short-chain alkane metabolisms in uncultured archaea.</title>
        <authorList>
            <person name="Borrel G."/>
            <person name="Adam P.S."/>
            <person name="McKay L.J."/>
            <person name="Chen L.X."/>
            <person name="Sierra-Garcia I.N."/>
            <person name="Sieber C.M."/>
            <person name="Letourneur Q."/>
            <person name="Ghozlane A."/>
            <person name="Andersen G.L."/>
            <person name="Li W.J."/>
            <person name="Hallam S.J."/>
            <person name="Muyzer G."/>
            <person name="de Oliveira V.M."/>
            <person name="Inskeep W.P."/>
            <person name="Banfield J.F."/>
            <person name="Gribaldo S."/>
        </authorList>
    </citation>
    <scope>NUCLEOTIDE SEQUENCE [LARGE SCALE GENOMIC DNA]</scope>
    <source>
        <strain evidence="2">NM1a</strain>
    </source>
</reference>
<dbReference type="GO" id="GO:0016491">
    <property type="term" value="F:oxidoreductase activity"/>
    <property type="evidence" value="ECO:0007669"/>
    <property type="project" value="UniProtKB-ARBA"/>
</dbReference>
<dbReference type="PROSITE" id="PS00198">
    <property type="entry name" value="4FE4S_FER_1"/>
    <property type="match status" value="2"/>
</dbReference>
<dbReference type="InterPro" id="IPR017896">
    <property type="entry name" value="4Fe4S_Fe-S-bd"/>
</dbReference>
<evidence type="ECO:0000259" key="1">
    <source>
        <dbReference type="PROSITE" id="PS51379"/>
    </source>
</evidence>
<evidence type="ECO:0000313" key="3">
    <source>
        <dbReference type="Proteomes" id="UP000317158"/>
    </source>
</evidence>
<feature type="domain" description="4Fe-4S ferredoxin-type" evidence="1">
    <location>
        <begin position="1"/>
        <end position="29"/>
    </location>
</feature>